<evidence type="ECO:0000256" key="1">
    <source>
        <dbReference type="ARBA" id="ARBA00004123"/>
    </source>
</evidence>
<feature type="compositionally biased region" description="Polar residues" evidence="2">
    <location>
        <begin position="473"/>
        <end position="503"/>
    </location>
</feature>
<organism evidence="3">
    <name type="scientific">Cyprideis torosa</name>
    <dbReference type="NCBI Taxonomy" id="163714"/>
    <lineage>
        <taxon>Eukaryota</taxon>
        <taxon>Metazoa</taxon>
        <taxon>Ecdysozoa</taxon>
        <taxon>Arthropoda</taxon>
        <taxon>Crustacea</taxon>
        <taxon>Oligostraca</taxon>
        <taxon>Ostracoda</taxon>
        <taxon>Podocopa</taxon>
        <taxon>Podocopida</taxon>
        <taxon>Cytherocopina</taxon>
        <taxon>Cytheroidea</taxon>
        <taxon>Cytherideidae</taxon>
        <taxon>Cyprideis</taxon>
    </lineage>
</organism>
<protein>
    <submittedName>
        <fullName evidence="3">Uncharacterized protein</fullName>
    </submittedName>
</protein>
<feature type="non-terminal residue" evidence="3">
    <location>
        <position position="1155"/>
    </location>
</feature>
<dbReference type="InterPro" id="IPR009057">
    <property type="entry name" value="Homeodomain-like_sf"/>
</dbReference>
<gene>
    <name evidence="3" type="ORF">CTOB1V02_LOCUS7764</name>
</gene>
<dbReference type="Pfam" id="PF00249">
    <property type="entry name" value="Myb_DNA-binding"/>
    <property type="match status" value="1"/>
</dbReference>
<dbReference type="AlphaFoldDB" id="A0A7R8ZSC3"/>
<feature type="compositionally biased region" description="Polar residues" evidence="2">
    <location>
        <begin position="343"/>
        <end position="363"/>
    </location>
</feature>
<evidence type="ECO:0000313" key="3">
    <source>
        <dbReference type="EMBL" id="CAD7229899.1"/>
    </source>
</evidence>
<sequence>MTMRDGAVACVRPALTTVLAKRRWLGDGGGEGCVMRETRRREGIMRLSKGRLVAAIIKGKEMMRLYQRAGKGGPHSCVVCQAQCEHFGQSKSLEPSEAHVFGLKPEDVSPGSRVCKGCRNRRSKGGPHSCVVCQTQCEHFGQSKSLEPSEAHVFGLKPEDVSPGSRVCKGCRNRRSAPVCPMRNCTKQRWRRKLRHLPPKWSQISAEEKKALVEELGIPDGVTKCCNTCYSRISSRIGGPADSSNSKEKETEKWTDEEIDLLKAAIRDSGLNWTRVANGALKKTPLQCKRFYSANKERHGLALIILEYKKRMSEAGIAPPYVTDEEESGSSTSSAEETGLPNGGSNIPASPPNGLNKTVSSNLAPKEKGGNGGAPNGFAPSSSPQPSSKEGDKGPGTPMTNGPVSPPKSEGEQSGGTTEYKFSMADMIHVTITKNLGEEANQRPRSSESPTLSSILKTKKESLKDVIEQTITANLANTPSNRPSAPSSPTLTSILRSSESTGGKVSPPVSRPASTPSNVSGLTASPLPSQEKLLGSILPPRSKSPPPTGPLSSVGPPKAPSPAVDADGRKRTPASSPAPAQGGQPEGLAAVQLNSILARQQLVSSSSSPNTTISGPSNLSSASAPSSSAPPSAPVDDSANEVQDLSIKKKPRSSPSPPPVQRDASILRRPFCPPTVAATHKDFPPPAHSNKQSTKPPIDYPPPPVSHFTPRNNWGPQYPGEPPAPTPKHPPAPYLPGKPMAKPGGPYVTGPPPATQPPYPPSRGGSITQGTPLHGPTIPSHFDRPPSREVNQPGSSVGSITQGTPRGGPQGPTPSHLPPPAPSPSRRSSIPTSSPSHLPPPPSQGHYYSASSRGPYPPSAPPPEDGRMIAPPPSATDPVRRPTSVSSRQTILNDYVTAQNVRGGGGGRGEKESPPISTPPSATGPPPGSDRYPPHPQMYMSASEAAARGVSSRAGVIRGGSGVPPSHAPSPPQSAAAAHAHAYRVELERNNNPLAHFADLAVAKAEEDRDRRGSVEMYMDKRKMAVQQQQQQESHRSVAQLPSPTASMHRGHPAHPQALVAQHNSQSPYLSGLPPGSVFRDQPSPRGEKYAPQPPSALSHKGPPTSVSSPYMNIPAVKYGTVPAPEKYKGPSPNSAVLDRREAYPRGVESVEIRK</sequence>
<dbReference type="SUPFAM" id="SSF46689">
    <property type="entry name" value="Homeodomain-like"/>
    <property type="match status" value="1"/>
</dbReference>
<feature type="compositionally biased region" description="Polar residues" evidence="2">
    <location>
        <begin position="447"/>
        <end position="456"/>
    </location>
</feature>
<feature type="compositionally biased region" description="Pro residues" evidence="2">
    <location>
        <begin position="749"/>
        <end position="761"/>
    </location>
</feature>
<accession>A0A7R8ZSC3</accession>
<dbReference type="CDD" id="cd00167">
    <property type="entry name" value="SANT"/>
    <property type="match status" value="1"/>
</dbReference>
<name>A0A7R8ZSC3_9CRUS</name>
<feature type="region of interest" description="Disordered" evidence="2">
    <location>
        <begin position="319"/>
        <end position="457"/>
    </location>
</feature>
<feature type="region of interest" description="Disordered" evidence="2">
    <location>
        <begin position="1004"/>
        <end position="1112"/>
    </location>
</feature>
<dbReference type="GO" id="GO:0005634">
    <property type="term" value="C:nucleus"/>
    <property type="evidence" value="ECO:0007669"/>
    <property type="project" value="UniProtKB-SubCell"/>
</dbReference>
<feature type="compositionally biased region" description="Basic and acidic residues" evidence="2">
    <location>
        <begin position="436"/>
        <end position="446"/>
    </location>
</feature>
<dbReference type="InterPro" id="IPR001005">
    <property type="entry name" value="SANT/Myb"/>
</dbReference>
<feature type="compositionally biased region" description="Pro residues" evidence="2">
    <location>
        <begin position="916"/>
        <end position="928"/>
    </location>
</feature>
<dbReference type="InterPro" id="IPR017884">
    <property type="entry name" value="SANT_dom"/>
</dbReference>
<feature type="region of interest" description="Disordered" evidence="2">
    <location>
        <begin position="473"/>
        <end position="980"/>
    </location>
</feature>
<dbReference type="Gene3D" id="1.20.58.1880">
    <property type="match status" value="1"/>
</dbReference>
<dbReference type="OrthoDB" id="10258692at2759"/>
<reference evidence="3" key="1">
    <citation type="submission" date="2020-11" db="EMBL/GenBank/DDBJ databases">
        <authorList>
            <person name="Tran Van P."/>
        </authorList>
    </citation>
    <scope>NUCLEOTIDE SEQUENCE</scope>
</reference>
<dbReference type="SMART" id="SM00717">
    <property type="entry name" value="SANT"/>
    <property type="match status" value="1"/>
</dbReference>
<dbReference type="EMBL" id="OB662347">
    <property type="protein sequence ID" value="CAD7229899.1"/>
    <property type="molecule type" value="Genomic_DNA"/>
</dbReference>
<feature type="compositionally biased region" description="Polar residues" evidence="2">
    <location>
        <begin position="592"/>
        <end position="603"/>
    </location>
</feature>
<feature type="compositionally biased region" description="Low complexity" evidence="2">
    <location>
        <begin position="824"/>
        <end position="836"/>
    </location>
</feature>
<feature type="compositionally biased region" description="Pro residues" evidence="2">
    <location>
        <begin position="719"/>
        <end position="736"/>
    </location>
</feature>
<feature type="compositionally biased region" description="Polar residues" evidence="2">
    <location>
        <begin position="789"/>
        <end position="800"/>
    </location>
</feature>
<feature type="compositionally biased region" description="Polar residues" evidence="2">
    <location>
        <begin position="512"/>
        <end position="528"/>
    </location>
</feature>
<feature type="compositionally biased region" description="Low complexity" evidence="2">
    <location>
        <begin position="329"/>
        <end position="339"/>
    </location>
</feature>
<feature type="compositionally biased region" description="Basic and acidic residues" evidence="2">
    <location>
        <begin position="1004"/>
        <end position="1023"/>
    </location>
</feature>
<proteinExistence type="predicted"/>
<feature type="compositionally biased region" description="Low complexity" evidence="2">
    <location>
        <begin position="604"/>
        <end position="630"/>
    </location>
</feature>
<feature type="compositionally biased region" description="Pro residues" evidence="2">
    <location>
        <begin position="811"/>
        <end position="823"/>
    </location>
</feature>
<feature type="compositionally biased region" description="Polar residues" evidence="2">
    <location>
        <begin position="883"/>
        <end position="900"/>
    </location>
</feature>
<dbReference type="PROSITE" id="PS51293">
    <property type="entry name" value="SANT"/>
    <property type="match status" value="1"/>
</dbReference>
<feature type="compositionally biased region" description="Polar residues" evidence="2">
    <location>
        <begin position="379"/>
        <end position="388"/>
    </location>
</feature>
<comment type="subcellular location">
    <subcellularLocation>
        <location evidence="1">Nucleus</location>
    </subcellularLocation>
</comment>
<evidence type="ECO:0000256" key="2">
    <source>
        <dbReference type="SAM" id="MobiDB-lite"/>
    </source>
</evidence>
<dbReference type="PROSITE" id="PS50090">
    <property type="entry name" value="MYB_LIKE"/>
    <property type="match status" value="1"/>
</dbReference>